<evidence type="ECO:0000313" key="4">
    <source>
        <dbReference type="Proteomes" id="UP000190667"/>
    </source>
</evidence>
<dbReference type="RefSeq" id="WP_078002104.1">
    <property type="nucleotide sequence ID" value="NZ_MRUL01000003.1"/>
</dbReference>
<dbReference type="GO" id="GO:0016779">
    <property type="term" value="F:nucleotidyltransferase activity"/>
    <property type="evidence" value="ECO:0007669"/>
    <property type="project" value="UniProtKB-ARBA"/>
</dbReference>
<dbReference type="OrthoDB" id="5298023at2"/>
<accession>A0A1S8YQ02</accession>
<dbReference type="Gene3D" id="3.90.550.10">
    <property type="entry name" value="Spore Coat Polysaccharide Biosynthesis Protein SpsA, Chain A"/>
    <property type="match status" value="1"/>
</dbReference>
<protein>
    <recommendedName>
        <fullName evidence="2">MobA-like NTP transferase domain-containing protein</fullName>
    </recommendedName>
</protein>
<sequence>MKISVIIAAAGLGERYRCAGGAQPKLLHRLPDGEALFQATLNNALQSGFEVTVVTRPEYQFIQPHSATPVDIVRFASAGLGETIAAGVSHCADSDGWLIMLADMPWVSPLILQRTAAALSRHLAVRPVFQGQPGHPVGFHHQLRERLQALRGDDGAKSILLDYPAQLIAVDDAAVIQDIDFPENLR</sequence>
<dbReference type="InterPro" id="IPR025877">
    <property type="entry name" value="MobA-like_NTP_Trfase"/>
</dbReference>
<evidence type="ECO:0000313" key="3">
    <source>
        <dbReference type="EMBL" id="OON40968.1"/>
    </source>
</evidence>
<keyword evidence="4" id="KW-1185">Reference proteome</keyword>
<proteinExistence type="predicted"/>
<dbReference type="PANTHER" id="PTHR43777:SF1">
    <property type="entry name" value="MOLYBDENUM COFACTOR CYTIDYLYLTRANSFERASE"/>
    <property type="match status" value="1"/>
</dbReference>
<reference evidence="3 4" key="1">
    <citation type="submission" date="2016-12" db="EMBL/GenBank/DDBJ databases">
        <title>Izhakiella australiana sp. nov. of genus Izhakiella isolated from Australian desert.</title>
        <authorList>
            <person name="Ji M."/>
        </authorList>
    </citation>
    <scope>NUCLEOTIDE SEQUENCE [LARGE SCALE GENOMIC DNA]</scope>
    <source>
        <strain evidence="3 4">D4N98</strain>
    </source>
</reference>
<dbReference type="AlphaFoldDB" id="A0A1S8YQ02"/>
<dbReference type="STRING" id="1926881.BTJ39_06465"/>
<dbReference type="Pfam" id="PF12804">
    <property type="entry name" value="NTP_transf_3"/>
    <property type="match status" value="1"/>
</dbReference>
<dbReference type="PANTHER" id="PTHR43777">
    <property type="entry name" value="MOLYBDENUM COFACTOR CYTIDYLYLTRANSFERASE"/>
    <property type="match status" value="1"/>
</dbReference>
<dbReference type="CDD" id="cd04182">
    <property type="entry name" value="GT_2_like_f"/>
    <property type="match status" value="1"/>
</dbReference>
<dbReference type="SUPFAM" id="SSF53448">
    <property type="entry name" value="Nucleotide-diphospho-sugar transferases"/>
    <property type="match status" value="1"/>
</dbReference>
<dbReference type="EMBL" id="MRUL01000003">
    <property type="protein sequence ID" value="OON40968.1"/>
    <property type="molecule type" value="Genomic_DNA"/>
</dbReference>
<gene>
    <name evidence="3" type="ORF">BTJ39_06465</name>
</gene>
<keyword evidence="1" id="KW-0460">Magnesium</keyword>
<comment type="caution">
    <text evidence="3">The sequence shown here is derived from an EMBL/GenBank/DDBJ whole genome shotgun (WGS) entry which is preliminary data.</text>
</comment>
<feature type="domain" description="MobA-like NTP transferase" evidence="2">
    <location>
        <begin position="5"/>
        <end position="161"/>
    </location>
</feature>
<evidence type="ECO:0000259" key="2">
    <source>
        <dbReference type="Pfam" id="PF12804"/>
    </source>
</evidence>
<name>A0A1S8YQ02_9GAMM</name>
<dbReference type="Proteomes" id="UP000190667">
    <property type="component" value="Unassembled WGS sequence"/>
</dbReference>
<evidence type="ECO:0000256" key="1">
    <source>
        <dbReference type="ARBA" id="ARBA00022842"/>
    </source>
</evidence>
<dbReference type="InterPro" id="IPR029044">
    <property type="entry name" value="Nucleotide-diphossugar_trans"/>
</dbReference>
<organism evidence="3 4">
    <name type="scientific">Izhakiella australiensis</name>
    <dbReference type="NCBI Taxonomy" id="1926881"/>
    <lineage>
        <taxon>Bacteria</taxon>
        <taxon>Pseudomonadati</taxon>
        <taxon>Pseudomonadota</taxon>
        <taxon>Gammaproteobacteria</taxon>
        <taxon>Enterobacterales</taxon>
        <taxon>Erwiniaceae</taxon>
        <taxon>Izhakiella</taxon>
    </lineage>
</organism>